<dbReference type="Proteomes" id="UP000030832">
    <property type="component" value="Unassembled WGS sequence"/>
</dbReference>
<dbReference type="Gene3D" id="3.20.20.140">
    <property type="entry name" value="Metal-dependent hydrolases"/>
    <property type="match status" value="1"/>
</dbReference>
<dbReference type="PANTHER" id="PTHR21240">
    <property type="entry name" value="2-AMINO-3-CARBOXYLMUCONATE-6-SEMIALDEHYDE DECARBOXYLASE"/>
    <property type="match status" value="1"/>
</dbReference>
<dbReference type="GO" id="GO:0016787">
    <property type="term" value="F:hydrolase activity"/>
    <property type="evidence" value="ECO:0007669"/>
    <property type="project" value="UniProtKB-KW"/>
</dbReference>
<dbReference type="EMBL" id="JRJU01000058">
    <property type="protein sequence ID" value="KHF37969.1"/>
    <property type="molecule type" value="Genomic_DNA"/>
</dbReference>
<accession>A0A0B0ID52</accession>
<name>A0A0B0ID52_9BACI</name>
<comment type="caution">
    <text evidence="3">The sequence shown here is derived from an EMBL/GenBank/DDBJ whole genome shotgun (WGS) entry which is preliminary data.</text>
</comment>
<organism evidence="3 4">
    <name type="scientific">Halalkalibacter okhensis</name>
    <dbReference type="NCBI Taxonomy" id="333138"/>
    <lineage>
        <taxon>Bacteria</taxon>
        <taxon>Bacillati</taxon>
        <taxon>Bacillota</taxon>
        <taxon>Bacilli</taxon>
        <taxon>Bacillales</taxon>
        <taxon>Bacillaceae</taxon>
        <taxon>Halalkalibacter</taxon>
    </lineage>
</organism>
<dbReference type="eggNOG" id="COG2159">
    <property type="taxonomic scope" value="Bacteria"/>
</dbReference>
<keyword evidence="4" id="KW-1185">Reference proteome</keyword>
<dbReference type="InterPro" id="IPR006680">
    <property type="entry name" value="Amidohydro-rel"/>
</dbReference>
<dbReference type="AlphaFoldDB" id="A0A0B0ID52"/>
<evidence type="ECO:0000313" key="3">
    <source>
        <dbReference type="EMBL" id="KHF37969.1"/>
    </source>
</evidence>
<dbReference type="InterPro" id="IPR032465">
    <property type="entry name" value="ACMSD"/>
</dbReference>
<dbReference type="RefSeq" id="WP_034633886.1">
    <property type="nucleotide sequence ID" value="NZ_JRJU01000058.1"/>
</dbReference>
<evidence type="ECO:0000259" key="2">
    <source>
        <dbReference type="Pfam" id="PF04909"/>
    </source>
</evidence>
<keyword evidence="1" id="KW-0456">Lyase</keyword>
<feature type="domain" description="Amidohydrolase-related" evidence="2">
    <location>
        <begin position="113"/>
        <end position="356"/>
    </location>
</feature>
<dbReference type="SUPFAM" id="SSF51556">
    <property type="entry name" value="Metallo-dependent hydrolases"/>
    <property type="match status" value="1"/>
</dbReference>
<reference evidence="3 4" key="1">
    <citation type="submission" date="2014-09" db="EMBL/GenBank/DDBJ databases">
        <title>Genome sequencing and annotation of Bacillus Okhensis strain Kh10-101T.</title>
        <authorList>
            <person name="Prakash J.S."/>
        </authorList>
    </citation>
    <scope>NUCLEOTIDE SEQUENCE [LARGE SCALE GENOMIC DNA]</scope>
    <source>
        <strain evidence="4">Kh10-101T</strain>
    </source>
</reference>
<dbReference type="GO" id="GO:0005737">
    <property type="term" value="C:cytoplasm"/>
    <property type="evidence" value="ECO:0007669"/>
    <property type="project" value="TreeGrafter"/>
</dbReference>
<dbReference type="GO" id="GO:0019748">
    <property type="term" value="P:secondary metabolic process"/>
    <property type="evidence" value="ECO:0007669"/>
    <property type="project" value="TreeGrafter"/>
</dbReference>
<dbReference type="GO" id="GO:0016831">
    <property type="term" value="F:carboxy-lyase activity"/>
    <property type="evidence" value="ECO:0007669"/>
    <property type="project" value="InterPro"/>
</dbReference>
<proteinExistence type="predicted"/>
<dbReference type="STRING" id="333138.LQ50_24180"/>
<dbReference type="OrthoDB" id="9777673at2"/>
<keyword evidence="3" id="KW-0378">Hydrolase</keyword>
<dbReference type="PANTHER" id="PTHR21240:SF28">
    <property type="entry name" value="ISO-OROTATE DECARBOXYLASE (EUROFUNG)"/>
    <property type="match status" value="1"/>
</dbReference>
<gene>
    <name evidence="3" type="ORF">LQ50_24180</name>
</gene>
<dbReference type="Pfam" id="PF04909">
    <property type="entry name" value="Amidohydro_2"/>
    <property type="match status" value="1"/>
</dbReference>
<dbReference type="InterPro" id="IPR032466">
    <property type="entry name" value="Metal_Hydrolase"/>
</dbReference>
<sequence>MYGEKINTRWPDLGIIDCDIHNHMPLIEELSPYLSSDWRDYFIERQIPGFDPNFYPKNSPLSTRPGVTPFSGAATASQVEQIKEHLDLWNVRYSVLNCITVVQSLQNEYLAVELARAINDWQEAEWLQNDSRLKASIIIADQSPMDAVREIERLGDHPGFVQVLLLVRSRMPYGKRYFWPIYKAAEAHGLPICIHAGGSAGNPTTPVGWPSYYAEEYINNSAAFQEQVISMVSEGVFMKFPNLKVVLAEGGFTWMPPLMWRFDKNWKGLRRDVPWVDRYPSEIIKEHFKLTIQPLDEPENPKYLAEVIEHLGSEDMLLFSTDFPHWQYDQSIDSMPKGISESLEEKILQGNARSIYTKLGVHYAKPSS</sequence>
<evidence type="ECO:0000256" key="1">
    <source>
        <dbReference type="ARBA" id="ARBA00023239"/>
    </source>
</evidence>
<protein>
    <submittedName>
        <fullName evidence="3">Hydrolase</fullName>
    </submittedName>
</protein>
<evidence type="ECO:0000313" key="4">
    <source>
        <dbReference type="Proteomes" id="UP000030832"/>
    </source>
</evidence>